<reference evidence="1 2" key="2">
    <citation type="journal article" date="2016" name="Genome Announc.">
        <title>Complete Genome Sequences of Two Interactive Moderate Thermophiles, Paenibacillus napthalenovorans 32O-Y and Paenibacillus sp. 32O-W.</title>
        <authorList>
            <person name="Butler R.R.III."/>
            <person name="Wang J."/>
            <person name="Stark B.C."/>
            <person name="Pombert J.F."/>
        </authorList>
    </citation>
    <scope>NUCLEOTIDE SEQUENCE [LARGE SCALE GENOMIC DNA]</scope>
    <source>
        <strain evidence="1 2">32O-Y</strain>
    </source>
</reference>
<dbReference type="RefSeq" id="WP_062409587.1">
    <property type="nucleotide sequence ID" value="NZ_BJCS01000010.1"/>
</dbReference>
<organism evidence="1 2">
    <name type="scientific">Paenibacillus naphthalenovorans</name>
    <dbReference type="NCBI Taxonomy" id="162209"/>
    <lineage>
        <taxon>Bacteria</taxon>
        <taxon>Bacillati</taxon>
        <taxon>Bacillota</taxon>
        <taxon>Bacilli</taxon>
        <taxon>Bacillales</taxon>
        <taxon>Paenibacillaceae</taxon>
        <taxon>Paenibacillus</taxon>
    </lineage>
</organism>
<sequence>MRNAGVWVGLVLLLFSGTMFFSSLSLEYRGSIGPGPGLFPLWLSGLLILLSVLYIIESFIKKEVEVSDILPKGKALRRVLLFVGSFLFFLLIVPFTGFCVAGIAMLSLMFMQAYKWYVGMAISTVVTLVFFVVFAVLLKIPLPVNSFGW</sequence>
<dbReference type="InterPro" id="IPR009936">
    <property type="entry name" value="DUF1468"/>
</dbReference>
<protein>
    <submittedName>
        <fullName evidence="1">Tripartite tricarboxylate transporter family receptor</fullName>
    </submittedName>
</protein>
<keyword evidence="2" id="KW-1185">Reference proteome</keyword>
<dbReference type="OrthoDB" id="2454096at2"/>
<name>A0A0U2UKV6_9BACL</name>
<gene>
    <name evidence="1" type="ORF">IJ22_33630</name>
</gene>
<dbReference type="KEGG" id="pnp:IJ22_33630"/>
<dbReference type="PATRIC" id="fig|162209.4.peg.3598"/>
<keyword evidence="1" id="KW-0675">Receptor</keyword>
<dbReference type="Proteomes" id="UP000061660">
    <property type="component" value="Chromosome"/>
</dbReference>
<accession>A0A0U2UKV6</accession>
<dbReference type="STRING" id="162209.IJ22_33630"/>
<reference evidence="2" key="1">
    <citation type="submission" date="2015-12" db="EMBL/GenBank/DDBJ databases">
        <title>Complete genome sequences of two moderately thermophilic Paenibacillus species.</title>
        <authorList>
            <person name="Butler R.III."/>
            <person name="Wang J."/>
            <person name="Stark B.C."/>
            <person name="Pombert J.-F."/>
        </authorList>
    </citation>
    <scope>NUCLEOTIDE SEQUENCE [LARGE SCALE GENOMIC DNA]</scope>
    <source>
        <strain evidence="2">32O-Y</strain>
    </source>
</reference>
<dbReference type="AlphaFoldDB" id="A0A0U2UKV6"/>
<dbReference type="Pfam" id="PF07331">
    <property type="entry name" value="TctB"/>
    <property type="match status" value="1"/>
</dbReference>
<evidence type="ECO:0000313" key="1">
    <source>
        <dbReference type="EMBL" id="ALS23724.1"/>
    </source>
</evidence>
<dbReference type="EMBL" id="CP013652">
    <property type="protein sequence ID" value="ALS23724.1"/>
    <property type="molecule type" value="Genomic_DNA"/>
</dbReference>
<evidence type="ECO:0000313" key="2">
    <source>
        <dbReference type="Proteomes" id="UP000061660"/>
    </source>
</evidence>
<proteinExistence type="predicted"/>